<name>A0A9X5KTJ9_PSEMA</name>
<reference evidence="3 4" key="1">
    <citation type="submission" date="2015-09" db="EMBL/GenBank/DDBJ databases">
        <title>Genome sequence of Pseudomonas marginalis ICMP 3553.</title>
        <authorList>
            <person name="Visnovsky S."/>
            <person name="Lu A."/>
            <person name="Panda P."/>
            <person name="Pitman A."/>
        </authorList>
    </citation>
    <scope>NUCLEOTIDE SEQUENCE [LARGE SCALE GENOMIC DNA]</scope>
    <source>
        <strain evidence="3 4">ICMP 3553</strain>
    </source>
</reference>
<evidence type="ECO:0000256" key="1">
    <source>
        <dbReference type="SAM" id="MobiDB-lite"/>
    </source>
</evidence>
<feature type="compositionally biased region" description="Polar residues" evidence="1">
    <location>
        <begin position="27"/>
        <end position="46"/>
    </location>
</feature>
<feature type="region of interest" description="Disordered" evidence="1">
    <location>
        <begin position="863"/>
        <end position="893"/>
    </location>
</feature>
<feature type="compositionally biased region" description="Pro residues" evidence="1">
    <location>
        <begin position="13"/>
        <end position="22"/>
    </location>
</feature>
<accession>A0A9X5KTJ9</accession>
<proteinExistence type="predicted"/>
<dbReference type="InterPro" id="IPR046673">
    <property type="entry name" value="ToxA_N"/>
</dbReference>
<evidence type="ECO:0000313" key="3">
    <source>
        <dbReference type="EMBL" id="OAJ47569.1"/>
    </source>
</evidence>
<evidence type="ECO:0000313" key="4">
    <source>
        <dbReference type="Proteomes" id="UP000077563"/>
    </source>
</evidence>
<feature type="domain" description="Dermonecrotic toxin N-terminal" evidence="2">
    <location>
        <begin position="116"/>
        <end position="295"/>
    </location>
</feature>
<sequence>MTQTARLMETRPPESPPPPSQPVTPSAAQTITQQQPALASPTSTYLPNGYHLPTSPGITPVTVDRPNLAIRHNISDEELLIRQHESLSAQIQRLHSQQPSLKAFVQTQREQAFPDVRPLNAETTQHAITKDIATQYPKSLQAFWTTPRPKEREPRTLEAPQNQLLTLHKQQLSVLAALRVSDGTLTPASKQLIDAALQHPTLAERERAFANGARPGVYPITVDDGTERGALLAGAFLITKTDNSWATEPTWPNGRALPLNDANGPVVLYTPGEGFEEFTTPAQARQALADRLEQGGATADLLLQQMPLAMQNRDDPPTGDDLMLSAEPLTGDVLAEGIPWMLKRQQEEIQAKAAQAFTQSGGNPLTEPTALEALEESADWSYLLDGSNALSARDAKLADKLQPQWLKNLSPKQIALFDHLEHAEKQSTRTLASLLEKIPDLASFARDRITAAIQRLSPPGRLDADQLKVTVTTKTRIHLSRPSSNETPFIKTHNVSLTDLALKNPTEFPTAESSHFTETTFTLPLTDSQGKPVLDVSGKQVIWTTEQLKTLVNTADVGGEYTKLLKETLATDTESGPASEIRKAWKANLSDSLEKDALLAELNPDVYKAKATLDTTTQRGAQWVAAVLGNPDPADRPQVDGKTITANALIQRGVPVQGVMVIGNQTDDALVLYTPGAPDGMSFREVADQNALNTLLEKNEWRVYTASRKSPVNKDDVAKAYDALKQQATGQLTNPFKAIDLLVKVLKLTGAGTTLQPIEGNVQDELYKQHVQLLIDKADHQSVSSAEVAAQSRINKVLFGVEVGFALLDLLPVVGKGLSAGARLAKTGLRALRANGKTLPRLVKGPGLGPAVYADGTGAPTRLSSVRTAPLRPASSHTPPPTPLRPSVVDTPAPKRDLSAFSVPDDVIKGVPMKANGTYQVGENCYVRYTDATEVSKVYLIDSSFHARSGRVSILDPNEPATRSTFFRRRENLVRATNGEWRASRLPAGTPIKRPLEPAVSTSGHTPNGQPLTKRPRVPEAFPGEKAQLEPPVKGKTVFYKYVAKDRHAKFNADRAFSPSDTNLKGDPLPRGKGRHYFTDLAPDDMPSKQLSETIFGRRKFGNWQDKMTYHYEVNTSGLNLIQSPDNPHIFYLETPFSIPTTYRSGPNADLTQRIISHGRTPLTT</sequence>
<dbReference type="Proteomes" id="UP000077563">
    <property type="component" value="Unassembled WGS sequence"/>
</dbReference>
<evidence type="ECO:0000259" key="2">
    <source>
        <dbReference type="Pfam" id="PF20178"/>
    </source>
</evidence>
<dbReference type="EMBL" id="LKEG01000044">
    <property type="protein sequence ID" value="OAJ47569.1"/>
    <property type="molecule type" value="Genomic_DNA"/>
</dbReference>
<comment type="caution">
    <text evidence="3">The sequence shown here is derived from an EMBL/GenBank/DDBJ whole genome shotgun (WGS) entry which is preliminary data.</text>
</comment>
<feature type="compositionally biased region" description="Polar residues" evidence="1">
    <location>
        <begin position="1000"/>
        <end position="1011"/>
    </location>
</feature>
<dbReference type="AlphaFoldDB" id="A0A9X5KTJ9"/>
<gene>
    <name evidence="3" type="ORF">AO064_03380</name>
</gene>
<feature type="region of interest" description="Disordered" evidence="1">
    <location>
        <begin position="985"/>
        <end position="1018"/>
    </location>
</feature>
<dbReference type="Pfam" id="PF20178">
    <property type="entry name" value="ToxA_N"/>
    <property type="match status" value="2"/>
</dbReference>
<feature type="domain" description="Dermonecrotic toxin N-terminal" evidence="2">
    <location>
        <begin position="435"/>
        <end position="702"/>
    </location>
</feature>
<feature type="region of interest" description="Disordered" evidence="1">
    <location>
        <begin position="1"/>
        <end position="51"/>
    </location>
</feature>
<organism evidence="3 4">
    <name type="scientific">Pseudomonas marginalis</name>
    <name type="common">Pseudomonas panacis</name>
    <dbReference type="NCBI Taxonomy" id="298"/>
    <lineage>
        <taxon>Bacteria</taxon>
        <taxon>Pseudomonadati</taxon>
        <taxon>Pseudomonadota</taxon>
        <taxon>Gammaproteobacteria</taxon>
        <taxon>Pseudomonadales</taxon>
        <taxon>Pseudomonadaceae</taxon>
        <taxon>Pseudomonas</taxon>
    </lineage>
</organism>
<protein>
    <recommendedName>
        <fullName evidence="2">Dermonecrotic toxin N-terminal domain-containing protein</fullName>
    </recommendedName>
</protein>